<reference evidence="2" key="1">
    <citation type="journal article" date="2010" name="Nat. Biotechnol.">
        <title>Draft genome sequence of the oilseed species Ricinus communis.</title>
        <authorList>
            <person name="Chan A.P."/>
            <person name="Crabtree J."/>
            <person name="Zhao Q."/>
            <person name="Lorenzi H."/>
            <person name="Orvis J."/>
            <person name="Puiu D."/>
            <person name="Melake-Berhan A."/>
            <person name="Jones K.M."/>
            <person name="Redman J."/>
            <person name="Chen G."/>
            <person name="Cahoon E.B."/>
            <person name="Gedil M."/>
            <person name="Stanke M."/>
            <person name="Haas B.J."/>
            <person name="Wortman J.R."/>
            <person name="Fraser-Liggett C.M."/>
            <person name="Ravel J."/>
            <person name="Rabinowicz P.D."/>
        </authorList>
    </citation>
    <scope>NUCLEOTIDE SEQUENCE [LARGE SCALE GENOMIC DNA]</scope>
    <source>
        <strain evidence="2">cv. Hale</strain>
    </source>
</reference>
<dbReference type="AlphaFoldDB" id="B9TQV6"/>
<accession>B9TQV6</accession>
<sequence>MALAVEETIEQRLAPIGHRERRQPAGGTETLGELHQFIELLAEIVPGRRLQ</sequence>
<evidence type="ECO:0000313" key="1">
    <source>
        <dbReference type="EMBL" id="EEF21758.1"/>
    </source>
</evidence>
<gene>
    <name evidence="1" type="ORF">RCOM_2104640</name>
</gene>
<evidence type="ECO:0000313" key="2">
    <source>
        <dbReference type="Proteomes" id="UP000008311"/>
    </source>
</evidence>
<keyword evidence="2" id="KW-1185">Reference proteome</keyword>
<protein>
    <submittedName>
        <fullName evidence="1">Uncharacterized protein</fullName>
    </submittedName>
</protein>
<name>B9TQV6_RICCO</name>
<dbReference type="InParanoid" id="B9TQV6"/>
<dbReference type="EMBL" id="EQ999405">
    <property type="protein sequence ID" value="EEF21758.1"/>
    <property type="molecule type" value="Genomic_DNA"/>
</dbReference>
<feature type="non-terminal residue" evidence="1">
    <location>
        <position position="51"/>
    </location>
</feature>
<dbReference type="Proteomes" id="UP000008311">
    <property type="component" value="Unassembled WGS sequence"/>
</dbReference>
<organism evidence="1 2">
    <name type="scientific">Ricinus communis</name>
    <name type="common">Castor bean</name>
    <dbReference type="NCBI Taxonomy" id="3988"/>
    <lineage>
        <taxon>Eukaryota</taxon>
        <taxon>Viridiplantae</taxon>
        <taxon>Streptophyta</taxon>
        <taxon>Embryophyta</taxon>
        <taxon>Tracheophyta</taxon>
        <taxon>Spermatophyta</taxon>
        <taxon>Magnoliopsida</taxon>
        <taxon>eudicotyledons</taxon>
        <taxon>Gunneridae</taxon>
        <taxon>Pentapetalae</taxon>
        <taxon>rosids</taxon>
        <taxon>fabids</taxon>
        <taxon>Malpighiales</taxon>
        <taxon>Euphorbiaceae</taxon>
        <taxon>Acalyphoideae</taxon>
        <taxon>Acalypheae</taxon>
        <taxon>Ricinus</taxon>
    </lineage>
</organism>
<proteinExistence type="predicted"/>